<dbReference type="Proteomes" id="UP001165090">
    <property type="component" value="Unassembled WGS sequence"/>
</dbReference>
<feature type="non-terminal residue" evidence="1">
    <location>
        <position position="1"/>
    </location>
</feature>
<sequence>DFSDGRLYPSLVRSALEAAPMDAEGIITLGDYAAGSAARSQLSGWVTGAGFSASTITYVTDPDKVASYNLSHFKLLYIPEGHSDTPGGMTDALNDALLGIKNQVNDFVNKRGGSLIVRAQNALSKPYVFLSTLLTVASGGYSGLTFTEEMAVLCPVCKDTNLDENYVANYFTGPMNWGGLRVLAHITNSCPVPY</sequence>
<gene>
    <name evidence="1" type="ORF">VaNZ11_011671</name>
</gene>
<protein>
    <submittedName>
        <fullName evidence="1">Uncharacterized protein</fullName>
    </submittedName>
</protein>
<organism evidence="1 2">
    <name type="scientific">Volvox africanus</name>
    <dbReference type="NCBI Taxonomy" id="51714"/>
    <lineage>
        <taxon>Eukaryota</taxon>
        <taxon>Viridiplantae</taxon>
        <taxon>Chlorophyta</taxon>
        <taxon>core chlorophytes</taxon>
        <taxon>Chlorophyceae</taxon>
        <taxon>CS clade</taxon>
        <taxon>Chlamydomonadales</taxon>
        <taxon>Volvocaceae</taxon>
        <taxon>Volvox</taxon>
    </lineage>
</organism>
<dbReference type="EMBL" id="BSDZ01000078">
    <property type="protein sequence ID" value="GLI67490.1"/>
    <property type="molecule type" value="Genomic_DNA"/>
</dbReference>
<feature type="non-terminal residue" evidence="1">
    <location>
        <position position="194"/>
    </location>
</feature>
<proteinExistence type="predicted"/>
<keyword evidence="2" id="KW-1185">Reference proteome</keyword>
<comment type="caution">
    <text evidence="1">The sequence shown here is derived from an EMBL/GenBank/DDBJ whole genome shotgun (WGS) entry which is preliminary data.</text>
</comment>
<evidence type="ECO:0000313" key="2">
    <source>
        <dbReference type="Proteomes" id="UP001165090"/>
    </source>
</evidence>
<accession>A0ABQ5SD62</accession>
<reference evidence="1 2" key="1">
    <citation type="journal article" date="2023" name="IScience">
        <title>Expanded male sex-determining region conserved during the evolution of homothallism in the green alga Volvox.</title>
        <authorList>
            <person name="Yamamoto K."/>
            <person name="Matsuzaki R."/>
            <person name="Mahakham W."/>
            <person name="Heman W."/>
            <person name="Sekimoto H."/>
            <person name="Kawachi M."/>
            <person name="Minakuchi Y."/>
            <person name="Toyoda A."/>
            <person name="Nozaki H."/>
        </authorList>
    </citation>
    <scope>NUCLEOTIDE SEQUENCE [LARGE SCALE GENOMIC DNA]</scope>
    <source>
        <strain evidence="1 2">NIES-4468</strain>
    </source>
</reference>
<evidence type="ECO:0000313" key="1">
    <source>
        <dbReference type="EMBL" id="GLI67490.1"/>
    </source>
</evidence>
<name>A0ABQ5SD62_9CHLO</name>